<feature type="chain" id="PRO_5042603696" description="Secreted protein" evidence="1">
    <location>
        <begin position="22"/>
        <end position="128"/>
    </location>
</feature>
<sequence length="128" mass="14310">MMVLLLSCFSLSLFLCERTLQTNPNPGGSKMQLLRYLSRISVVLPGSVSIGDLRLSTALTPNVWLLRGHLREVFCPVRSLPKLDSLFSHHSSDTHAHVAHTRPHLHTQPLAVGYQVRPLSHCSRAGHW</sequence>
<evidence type="ECO:0000313" key="3">
    <source>
        <dbReference type="Proteomes" id="UP001285908"/>
    </source>
</evidence>
<protein>
    <recommendedName>
        <fullName evidence="4">Secreted protein</fullName>
    </recommendedName>
</protein>
<evidence type="ECO:0000313" key="2">
    <source>
        <dbReference type="EMBL" id="KAK3497571.1"/>
    </source>
</evidence>
<gene>
    <name evidence="2" type="ORF">B0T23DRAFT_87107</name>
</gene>
<dbReference type="GeneID" id="87879542"/>
<keyword evidence="3" id="KW-1185">Reference proteome</keyword>
<dbReference type="RefSeq" id="XP_062695835.1">
    <property type="nucleotide sequence ID" value="XM_062841920.1"/>
</dbReference>
<reference evidence="2 3" key="1">
    <citation type="journal article" date="2023" name="Mol. Phylogenet. Evol.">
        <title>Genome-scale phylogeny and comparative genomics of the fungal order Sordariales.</title>
        <authorList>
            <person name="Hensen N."/>
            <person name="Bonometti L."/>
            <person name="Westerberg I."/>
            <person name="Brannstrom I.O."/>
            <person name="Guillou S."/>
            <person name="Cros-Aarteil S."/>
            <person name="Calhoun S."/>
            <person name="Haridas S."/>
            <person name="Kuo A."/>
            <person name="Mondo S."/>
            <person name="Pangilinan J."/>
            <person name="Riley R."/>
            <person name="LaButti K."/>
            <person name="Andreopoulos B."/>
            <person name="Lipzen A."/>
            <person name="Chen C."/>
            <person name="Yan M."/>
            <person name="Daum C."/>
            <person name="Ng V."/>
            <person name="Clum A."/>
            <person name="Steindorff A."/>
            <person name="Ohm R.A."/>
            <person name="Martin F."/>
            <person name="Silar P."/>
            <person name="Natvig D.O."/>
            <person name="Lalanne C."/>
            <person name="Gautier V."/>
            <person name="Ament-Velasquez S.L."/>
            <person name="Kruys A."/>
            <person name="Hutchinson M.I."/>
            <person name="Powell A.J."/>
            <person name="Barry K."/>
            <person name="Miller A.N."/>
            <person name="Grigoriev I.V."/>
            <person name="Debuchy R."/>
            <person name="Gladieux P."/>
            <person name="Hiltunen Thoren M."/>
            <person name="Johannesson H."/>
        </authorList>
    </citation>
    <scope>NUCLEOTIDE SEQUENCE [LARGE SCALE GENOMIC DNA]</scope>
    <source>
        <strain evidence="2 3">FGSC 10403</strain>
    </source>
</reference>
<name>A0AAJ0MUG5_9PEZI</name>
<evidence type="ECO:0008006" key="4">
    <source>
        <dbReference type="Google" id="ProtNLM"/>
    </source>
</evidence>
<organism evidence="2 3">
    <name type="scientific">Neurospora hispaniola</name>
    <dbReference type="NCBI Taxonomy" id="588809"/>
    <lineage>
        <taxon>Eukaryota</taxon>
        <taxon>Fungi</taxon>
        <taxon>Dikarya</taxon>
        <taxon>Ascomycota</taxon>
        <taxon>Pezizomycotina</taxon>
        <taxon>Sordariomycetes</taxon>
        <taxon>Sordariomycetidae</taxon>
        <taxon>Sordariales</taxon>
        <taxon>Sordariaceae</taxon>
        <taxon>Neurospora</taxon>
    </lineage>
</organism>
<feature type="signal peptide" evidence="1">
    <location>
        <begin position="1"/>
        <end position="21"/>
    </location>
</feature>
<keyword evidence="1" id="KW-0732">Signal</keyword>
<evidence type="ECO:0000256" key="1">
    <source>
        <dbReference type="SAM" id="SignalP"/>
    </source>
</evidence>
<proteinExistence type="predicted"/>
<comment type="caution">
    <text evidence="2">The sequence shown here is derived from an EMBL/GenBank/DDBJ whole genome shotgun (WGS) entry which is preliminary data.</text>
</comment>
<dbReference type="EMBL" id="JAULSX010000002">
    <property type="protein sequence ID" value="KAK3497571.1"/>
    <property type="molecule type" value="Genomic_DNA"/>
</dbReference>
<dbReference type="Proteomes" id="UP001285908">
    <property type="component" value="Unassembled WGS sequence"/>
</dbReference>
<accession>A0AAJ0MUG5</accession>
<dbReference type="AlphaFoldDB" id="A0AAJ0MUG5"/>